<keyword evidence="5" id="KW-1185">Reference proteome</keyword>
<dbReference type="InterPro" id="IPR027417">
    <property type="entry name" value="P-loop_NTPase"/>
</dbReference>
<dbReference type="Proteomes" id="UP001185779">
    <property type="component" value="Unassembled WGS sequence"/>
</dbReference>
<dbReference type="InterPro" id="IPR003593">
    <property type="entry name" value="AAA+_ATPase"/>
</dbReference>
<evidence type="ECO:0000313" key="5">
    <source>
        <dbReference type="Proteomes" id="UP001185779"/>
    </source>
</evidence>
<dbReference type="EMBL" id="JAWLKH010000001">
    <property type="protein sequence ID" value="MDV6310414.1"/>
    <property type="molecule type" value="Genomic_DNA"/>
</dbReference>
<organism evidence="4 6">
    <name type="scientific">Gordonia amicalis</name>
    <dbReference type="NCBI Taxonomy" id="89053"/>
    <lineage>
        <taxon>Bacteria</taxon>
        <taxon>Bacillati</taxon>
        <taxon>Actinomycetota</taxon>
        <taxon>Actinomycetes</taxon>
        <taxon>Mycobacteriales</taxon>
        <taxon>Gordoniaceae</taxon>
        <taxon>Gordonia</taxon>
    </lineage>
</organism>
<evidence type="ECO:0000313" key="4">
    <source>
        <dbReference type="EMBL" id="MDV6310414.1"/>
    </source>
</evidence>
<reference evidence="4 5" key="1">
    <citation type="submission" date="2023-10" db="EMBL/GenBank/DDBJ databases">
        <title>Development of a sustainable strategy for remediation of hydrocarbon-contaminated territories based on the waste exchange concept.</title>
        <authorList>
            <person name="Krivoruchko A."/>
        </authorList>
    </citation>
    <scope>NUCLEOTIDE SEQUENCE</scope>
    <source>
        <strain evidence="3 5">IEGM 1266</strain>
        <strain evidence="4">IEGM 1279</strain>
    </source>
</reference>
<dbReference type="Pfam" id="PF13335">
    <property type="entry name" value="Mg_chelatase_C"/>
    <property type="match status" value="1"/>
</dbReference>
<sequence length="516" mass="54598">MTRFRTGLLDHTVPMLGQTQAVGLNAFAAHVVDVQASVGSGLPGFSVTGSPDASVREARDRVRAAIKNSGFTFPDLKVTVALSPADMPKVGSGFDLSMAVAILAATEQVSSEKLVSTIFLGELGLDGNVRPIRGVLPAVIAARQAGYRRAVVPIETVAEAALVEGMDVGGASSLKEVAAWLAGDLVLDNFHRTTPTKPPPIPDMADVVGQHEARHALEIAAAGAHHVLMTGSPGIGKTMLARRLPGILPPLGLEDSLEVTAIHSLVGELSAGRPLITEPPFVAPHHSSSTTALLGGGTGFARPGAVSKAHRGVLFLDECAEMSVKVLESLREPLEDGEVRVPRRDGVAVYPARFQLILAANPCPCAPAHDVDCVCTAVVRRRYLGKLSGPLLDRVDIRVRMDPPGNAALMSGAGESSAEVRARVTAARAAAVERWSEFGWRTNAEVPGSALRQKFRLPPDVLRPIELFLRDGRVTARGADRALRLAWTLSDLRGTDAPVEDDVAQALLYRDRGATW</sequence>
<dbReference type="Gene3D" id="3.30.230.10">
    <property type="match status" value="1"/>
</dbReference>
<dbReference type="InterPro" id="IPR020568">
    <property type="entry name" value="Ribosomal_Su5_D2-typ_SF"/>
</dbReference>
<dbReference type="PANTHER" id="PTHR32039">
    <property type="entry name" value="MAGNESIUM-CHELATASE SUBUNIT CHLI"/>
    <property type="match status" value="1"/>
</dbReference>
<dbReference type="EMBL" id="JAWLKI010000001">
    <property type="protein sequence ID" value="MDV6305854.1"/>
    <property type="molecule type" value="Genomic_DNA"/>
</dbReference>
<dbReference type="InterPro" id="IPR004482">
    <property type="entry name" value="Mg_chelat-rel"/>
</dbReference>
<dbReference type="InterPro" id="IPR045006">
    <property type="entry name" value="CHLI-like"/>
</dbReference>
<dbReference type="InterPro" id="IPR014721">
    <property type="entry name" value="Ribsml_uS5_D2-typ_fold_subgr"/>
</dbReference>
<gene>
    <name evidence="3" type="ORF">R3P94_00600</name>
    <name evidence="4" type="ORF">R3Q15_00625</name>
</gene>
<dbReference type="Pfam" id="PF13541">
    <property type="entry name" value="ChlI"/>
    <property type="match status" value="1"/>
</dbReference>
<accession>A0AAE4U030</accession>
<dbReference type="NCBIfam" id="TIGR00368">
    <property type="entry name" value="YifB family Mg chelatase-like AAA ATPase"/>
    <property type="match status" value="1"/>
</dbReference>
<name>A0AAE4U030_9ACTN</name>
<dbReference type="SUPFAM" id="SSF54211">
    <property type="entry name" value="Ribosomal protein S5 domain 2-like"/>
    <property type="match status" value="1"/>
</dbReference>
<comment type="similarity">
    <text evidence="1">Belongs to the Mg-chelatase subunits D/I family. ComM subfamily.</text>
</comment>
<dbReference type="Pfam" id="PF01078">
    <property type="entry name" value="Mg_chelatase"/>
    <property type="match status" value="1"/>
</dbReference>
<evidence type="ECO:0000313" key="6">
    <source>
        <dbReference type="Proteomes" id="UP001185922"/>
    </source>
</evidence>
<dbReference type="CDD" id="cd00009">
    <property type="entry name" value="AAA"/>
    <property type="match status" value="1"/>
</dbReference>
<comment type="caution">
    <text evidence="4">The sequence shown here is derived from an EMBL/GenBank/DDBJ whole genome shotgun (WGS) entry which is preliminary data.</text>
</comment>
<evidence type="ECO:0000259" key="2">
    <source>
        <dbReference type="SMART" id="SM00382"/>
    </source>
</evidence>
<dbReference type="GO" id="GO:0005524">
    <property type="term" value="F:ATP binding"/>
    <property type="evidence" value="ECO:0007669"/>
    <property type="project" value="InterPro"/>
</dbReference>
<dbReference type="InterPro" id="IPR000523">
    <property type="entry name" value="Mg_chelatse_chII-like_cat_dom"/>
</dbReference>
<dbReference type="PANTHER" id="PTHR32039:SF7">
    <property type="entry name" value="COMPETENCE PROTEIN COMM"/>
    <property type="match status" value="1"/>
</dbReference>
<protein>
    <submittedName>
        <fullName evidence="4">YifB family Mg chelatase-like AAA ATPase</fullName>
    </submittedName>
</protein>
<dbReference type="RefSeq" id="WP_258324108.1">
    <property type="nucleotide sequence ID" value="NZ_CP096596.1"/>
</dbReference>
<dbReference type="Proteomes" id="UP001185922">
    <property type="component" value="Unassembled WGS sequence"/>
</dbReference>
<evidence type="ECO:0000313" key="3">
    <source>
        <dbReference type="EMBL" id="MDV6305854.1"/>
    </source>
</evidence>
<dbReference type="Gene3D" id="3.40.50.300">
    <property type="entry name" value="P-loop containing nucleotide triphosphate hydrolases"/>
    <property type="match status" value="1"/>
</dbReference>
<proteinExistence type="inferred from homology"/>
<feature type="domain" description="AAA+ ATPase" evidence="2">
    <location>
        <begin position="223"/>
        <end position="405"/>
    </location>
</feature>
<dbReference type="SMART" id="SM00382">
    <property type="entry name" value="AAA"/>
    <property type="match status" value="1"/>
</dbReference>
<dbReference type="SUPFAM" id="SSF52540">
    <property type="entry name" value="P-loop containing nucleoside triphosphate hydrolases"/>
    <property type="match status" value="1"/>
</dbReference>
<evidence type="ECO:0000256" key="1">
    <source>
        <dbReference type="ARBA" id="ARBA00006354"/>
    </source>
</evidence>
<dbReference type="InterPro" id="IPR025158">
    <property type="entry name" value="Mg_chelat-rel_C"/>
</dbReference>
<dbReference type="AlphaFoldDB" id="A0AAE4U030"/>